<feature type="compositionally biased region" description="Pro residues" evidence="1">
    <location>
        <begin position="25"/>
        <end position="34"/>
    </location>
</feature>
<proteinExistence type="predicted"/>
<dbReference type="Proteomes" id="UP000664052">
    <property type="component" value="Unassembled WGS sequence"/>
</dbReference>
<organism evidence="2 3">
    <name type="scientific">Corallococcus macrosporus</name>
    <dbReference type="NCBI Taxonomy" id="35"/>
    <lineage>
        <taxon>Bacteria</taxon>
        <taxon>Pseudomonadati</taxon>
        <taxon>Myxococcota</taxon>
        <taxon>Myxococcia</taxon>
        <taxon>Myxococcales</taxon>
        <taxon>Cystobacterineae</taxon>
        <taxon>Myxococcaceae</taxon>
        <taxon>Corallococcus</taxon>
    </lineage>
</organism>
<reference evidence="2 3" key="1">
    <citation type="submission" date="2021-02" db="EMBL/GenBank/DDBJ databases">
        <title>De Novo genome assembly of isolated myxobacteria.</title>
        <authorList>
            <person name="Stevens D.C."/>
        </authorList>
    </citation>
    <scope>NUCLEOTIDE SEQUENCE [LARGE SCALE GENOMIC DNA]</scope>
    <source>
        <strain evidence="2 3">ATCC 29039</strain>
    </source>
</reference>
<feature type="region of interest" description="Disordered" evidence="1">
    <location>
        <begin position="1"/>
        <end position="50"/>
    </location>
</feature>
<evidence type="ECO:0000313" key="3">
    <source>
        <dbReference type="Proteomes" id="UP000664052"/>
    </source>
</evidence>
<evidence type="ECO:0000256" key="1">
    <source>
        <dbReference type="SAM" id="MobiDB-lite"/>
    </source>
</evidence>
<keyword evidence="3" id="KW-1185">Reference proteome</keyword>
<comment type="caution">
    <text evidence="2">The sequence shown here is derived from an EMBL/GenBank/DDBJ whole genome shotgun (WGS) entry which is preliminary data.</text>
</comment>
<protein>
    <submittedName>
        <fullName evidence="2">Uncharacterized protein</fullName>
    </submittedName>
</protein>
<dbReference type="RefSeq" id="WP_207051517.1">
    <property type="nucleotide sequence ID" value="NZ_JAFIMU010000007.1"/>
</dbReference>
<dbReference type="EMBL" id="JAFIMU010000007">
    <property type="protein sequence ID" value="MBN8228722.1"/>
    <property type="molecule type" value="Genomic_DNA"/>
</dbReference>
<evidence type="ECO:0000313" key="2">
    <source>
        <dbReference type="EMBL" id="MBN8228722.1"/>
    </source>
</evidence>
<feature type="region of interest" description="Disordered" evidence="1">
    <location>
        <begin position="62"/>
        <end position="88"/>
    </location>
</feature>
<name>A0ABS3DDD6_9BACT</name>
<sequence>MKIQFRGPAQSQPLQENKPVQVKFEPPPARPVMPDPVQQRRNQDSFAAADPRTRQAQLLGGGTTFHAFTPTPMPPAGTPMPPGGTVVSTAQVLKPTPTTTGAVSPGVQAAIDQLDAFPPEEQPYGLTTLLGEHRGTSAEDVAFRQELMTALGSDRVAQLMTQLHGMPDMAPGLARTLLSAATESFSVEEQGKLVQALGPDLLGEALAWGVQNASNPLGTDREANEARMQGLSRMMGALHSLPPGSPGQAEAAAALEGIQQGQPAGDAPGASTAAWIVANSGSDALRSEFAHGYLEAFKADPSSLAPEEARAVAWALGSMTQSPTNGVGPIVELSGTQRTDFLGALTAAEAPEMQTGTHFQDAARAGVNEFLMDVARLDPAGFSNPQAAKDLRVETFLQASLAVDGDFLHDSPGTHRALATLFANDTAGIVDASANPENPLSGGRDKPLVKFFDHVAFRGEDSRSLVTDALQKYLGVGAEQGIVDTLAANKGSADFMENRGGNALARNMGFVLGSLFQGARGALQAMDDEHARKTAIVDVMGSLMETTLEAIPGVKDAYSQIKSGTGDRASVDTVFEWLGNHFAGDIDASKDAVTELSGAIIEGAWDPFFGNSALDGANTEQLIAMFGMINVGVSRADGSTGDPGINIGAGYVP</sequence>
<feature type="compositionally biased region" description="Pro residues" evidence="1">
    <location>
        <begin position="71"/>
        <end position="82"/>
    </location>
</feature>
<gene>
    <name evidence="2" type="ORF">JYK02_14515</name>
</gene>
<accession>A0ABS3DDD6</accession>